<keyword evidence="4" id="KW-1185">Reference proteome</keyword>
<gene>
    <name evidence="1" type="ORF">DIU31_000395</name>
    <name evidence="2" type="ORF">J3L21_27370</name>
</gene>
<name>A0AAE6JAG1_9SPHI</name>
<dbReference type="InterPro" id="IPR003329">
    <property type="entry name" value="Cytidylyl_trans"/>
</dbReference>
<accession>A0AAE6JAG1</accession>
<dbReference type="SUPFAM" id="SSF53448">
    <property type="entry name" value="Nucleotide-diphospho-sugar transferases"/>
    <property type="match status" value="1"/>
</dbReference>
<organism evidence="1 3">
    <name type="scientific">Mucilaginibacter rubeus</name>
    <dbReference type="NCBI Taxonomy" id="2027860"/>
    <lineage>
        <taxon>Bacteria</taxon>
        <taxon>Pseudomonadati</taxon>
        <taxon>Bacteroidota</taxon>
        <taxon>Sphingobacteriia</taxon>
        <taxon>Sphingobacteriales</taxon>
        <taxon>Sphingobacteriaceae</taxon>
        <taxon>Mucilaginibacter</taxon>
    </lineage>
</organism>
<protein>
    <submittedName>
        <fullName evidence="1">Acylneuraminate cytidylyltransferase family protein</fullName>
    </submittedName>
</protein>
<dbReference type="AlphaFoldDB" id="A0AAE6JAG1"/>
<proteinExistence type="predicted"/>
<evidence type="ECO:0000313" key="3">
    <source>
        <dbReference type="Proteomes" id="UP000250557"/>
    </source>
</evidence>
<dbReference type="CDD" id="cd02513">
    <property type="entry name" value="CMP-NeuAc_Synthase"/>
    <property type="match status" value="1"/>
</dbReference>
<reference evidence="1 3" key="1">
    <citation type="submission" date="2019-08" db="EMBL/GenBank/DDBJ databases">
        <title>Comparative genome analysis confer to the adaptation heavy metal polluted environment.</title>
        <authorList>
            <person name="Li Y."/>
        </authorList>
    </citation>
    <scope>NUCLEOTIDE SEQUENCE [LARGE SCALE GENOMIC DNA]</scope>
    <source>
        <strain evidence="1 3">P2</strain>
    </source>
</reference>
<dbReference type="PANTHER" id="PTHR21485:SF3">
    <property type="entry name" value="N-ACYLNEURAMINATE CYTIDYLYLTRANSFERASE"/>
    <property type="match status" value="1"/>
</dbReference>
<dbReference type="Gene3D" id="3.90.550.10">
    <property type="entry name" value="Spore Coat Polysaccharide Biosynthesis Protein SpsA, Chain A"/>
    <property type="match status" value="1"/>
</dbReference>
<dbReference type="EMBL" id="CP071880">
    <property type="protein sequence ID" value="QTE49219.1"/>
    <property type="molecule type" value="Genomic_DNA"/>
</dbReference>
<evidence type="ECO:0000313" key="1">
    <source>
        <dbReference type="EMBL" id="QEM02049.1"/>
    </source>
</evidence>
<dbReference type="InterPro" id="IPR029044">
    <property type="entry name" value="Nucleotide-diphossugar_trans"/>
</dbReference>
<dbReference type="RefSeq" id="WP_112652820.1">
    <property type="nucleotide sequence ID" value="NZ_CP043451.1"/>
</dbReference>
<dbReference type="Pfam" id="PF02348">
    <property type="entry name" value="CTP_transf_3"/>
    <property type="match status" value="1"/>
</dbReference>
<dbReference type="Proteomes" id="UP000250557">
    <property type="component" value="Chromosome"/>
</dbReference>
<evidence type="ECO:0000313" key="4">
    <source>
        <dbReference type="Proteomes" id="UP000663940"/>
    </source>
</evidence>
<evidence type="ECO:0000313" key="2">
    <source>
        <dbReference type="EMBL" id="QTE49219.1"/>
    </source>
</evidence>
<dbReference type="PANTHER" id="PTHR21485">
    <property type="entry name" value="HAD SUPERFAMILY MEMBERS CMAS AND KDSC"/>
    <property type="match status" value="1"/>
</dbReference>
<sequence length="238" mass="26473">MKLGKVIAHIPARGGSKRVQSKNLRYMDGKPMIAYSIESALSCNLLDEVYVNTDDDSLAAIAESLNCKVYRRPALLGGDDATGEDFTYDFINAKNPDTLVLINPVCPLIREADIQGALEAYSASDADTLIGCTQTQMQSFVDNEPINIVVDGPLAPSQNNRVITICNWAVTVWNANVFRKLYENNRSGYFGVNRLFWPLDPLVAVKVSEEKDFRLAEALLIARKYQSTQNATPKYWSK</sequence>
<dbReference type="Proteomes" id="UP000663940">
    <property type="component" value="Chromosome"/>
</dbReference>
<dbReference type="GO" id="GO:0008781">
    <property type="term" value="F:N-acylneuraminate cytidylyltransferase activity"/>
    <property type="evidence" value="ECO:0007669"/>
    <property type="project" value="TreeGrafter"/>
</dbReference>
<keyword evidence="1" id="KW-0808">Transferase</keyword>
<reference evidence="2 4" key="2">
    <citation type="submission" date="2021-03" db="EMBL/GenBank/DDBJ databases">
        <title>Mucilaginibacter strains isolated from gold and copper mining confer multi heavy-metal resistance.</title>
        <authorList>
            <person name="Li Y."/>
        </authorList>
    </citation>
    <scope>NUCLEOTIDE SEQUENCE [LARGE SCALE GENOMIC DNA]</scope>
    <source>
        <strain evidence="2 4">P2-4</strain>
    </source>
</reference>
<keyword evidence="1" id="KW-0548">Nucleotidyltransferase</keyword>
<dbReference type="EMBL" id="CP043451">
    <property type="protein sequence ID" value="QEM02049.1"/>
    <property type="molecule type" value="Genomic_DNA"/>
</dbReference>
<dbReference type="InterPro" id="IPR050793">
    <property type="entry name" value="CMP-NeuNAc_synthase"/>
</dbReference>